<proteinExistence type="predicted"/>
<feature type="region of interest" description="Disordered" evidence="1">
    <location>
        <begin position="31"/>
        <end position="51"/>
    </location>
</feature>
<evidence type="ECO:0000256" key="1">
    <source>
        <dbReference type="SAM" id="MobiDB-lite"/>
    </source>
</evidence>
<gene>
    <name evidence="2" type="ORF">AVDCRST_MAG02-3467</name>
</gene>
<organism evidence="2">
    <name type="scientific">uncultured Rubrobacteraceae bacterium</name>
    <dbReference type="NCBI Taxonomy" id="349277"/>
    <lineage>
        <taxon>Bacteria</taxon>
        <taxon>Bacillati</taxon>
        <taxon>Actinomycetota</taxon>
        <taxon>Rubrobacteria</taxon>
        <taxon>Rubrobacterales</taxon>
        <taxon>Rubrobacteraceae</taxon>
        <taxon>environmental samples</taxon>
    </lineage>
</organism>
<protein>
    <submittedName>
        <fullName evidence="2">Uncharacterized protein</fullName>
    </submittedName>
</protein>
<sequence length="101" mass="11383">MSALLRHYRTLRRLGVGGICADAFVEEVRKRRPRGEGRLTPASLRDLRPGYGEGAAPIREARDEAARLERRLSGLVNEAYGLIPEEVDLLWSTAPPRMPRF</sequence>
<dbReference type="EMBL" id="CADCVH010000101">
    <property type="protein sequence ID" value="CAA9468878.1"/>
    <property type="molecule type" value="Genomic_DNA"/>
</dbReference>
<dbReference type="AlphaFoldDB" id="A0A6J4RIX9"/>
<evidence type="ECO:0000313" key="2">
    <source>
        <dbReference type="EMBL" id="CAA9468878.1"/>
    </source>
</evidence>
<accession>A0A6J4RIX9</accession>
<reference evidence="2" key="1">
    <citation type="submission" date="2020-02" db="EMBL/GenBank/DDBJ databases">
        <authorList>
            <person name="Meier V. D."/>
        </authorList>
    </citation>
    <scope>NUCLEOTIDE SEQUENCE</scope>
    <source>
        <strain evidence="2">AVDCRST_MAG02</strain>
    </source>
</reference>
<name>A0A6J4RIX9_9ACTN</name>